<dbReference type="EMBL" id="BAAAHB010000001">
    <property type="protein sequence ID" value="GAA0441798.1"/>
    <property type="molecule type" value="Genomic_DNA"/>
</dbReference>
<evidence type="ECO:0000313" key="2">
    <source>
        <dbReference type="EMBL" id="GAA0441798.1"/>
    </source>
</evidence>
<dbReference type="SMART" id="SM00822">
    <property type="entry name" value="PKS_KR"/>
    <property type="match status" value="1"/>
</dbReference>
<sequence length="352" mass="38124">MLILVTGATGHLGANLVRRLLRDGEEVRALVMNDSFSRSRALEGLPVHCVSGDIRDIAATARAMAGCDRVYHCAARISTTQGGRREIYRTNVLGTRNVLEVARRRGVERVVVTGSFGATGEIRGRPSAEDVPYYPFSRQTPYATTKALVEHECLRAAVAGLDVVVAVSTAILGPHDYAPSRMGRVLRDFAHGRLLAYLPGGFEFVSAADVVEGHVLAMRHGRPGRKYLFSTEFRTVDQLMDLYSAVSGRPKPLLRVPASVMAGVAEVVQPVMTAVAPHHQPRFTPAAVRFLRSQRRADCSRAVEELGYRPTSIASAVEDAFACFARRGVVPAPRVIPTARSGRGGSQAQVAR</sequence>
<dbReference type="Pfam" id="PF01370">
    <property type="entry name" value="Epimerase"/>
    <property type="match status" value="1"/>
</dbReference>
<dbReference type="Proteomes" id="UP001499895">
    <property type="component" value="Unassembled WGS sequence"/>
</dbReference>
<dbReference type="Gene3D" id="3.40.50.720">
    <property type="entry name" value="NAD(P)-binding Rossmann-like Domain"/>
    <property type="match status" value="1"/>
</dbReference>
<evidence type="ECO:0000313" key="3">
    <source>
        <dbReference type="Proteomes" id="UP001499895"/>
    </source>
</evidence>
<organism evidence="2 3">
    <name type="scientific">Streptomyces stramineus</name>
    <dbReference type="NCBI Taxonomy" id="173861"/>
    <lineage>
        <taxon>Bacteria</taxon>
        <taxon>Bacillati</taxon>
        <taxon>Actinomycetota</taxon>
        <taxon>Actinomycetes</taxon>
        <taxon>Kitasatosporales</taxon>
        <taxon>Streptomycetaceae</taxon>
        <taxon>Streptomyces</taxon>
    </lineage>
</organism>
<reference evidence="3" key="1">
    <citation type="journal article" date="2019" name="Int. J. Syst. Evol. Microbiol.">
        <title>The Global Catalogue of Microorganisms (GCM) 10K type strain sequencing project: providing services to taxonomists for standard genome sequencing and annotation.</title>
        <authorList>
            <consortium name="The Broad Institute Genomics Platform"/>
            <consortium name="The Broad Institute Genome Sequencing Center for Infectious Disease"/>
            <person name="Wu L."/>
            <person name="Ma J."/>
        </authorList>
    </citation>
    <scope>NUCLEOTIDE SEQUENCE [LARGE SCALE GENOMIC DNA]</scope>
    <source>
        <strain evidence="3">JCM 10649</strain>
    </source>
</reference>
<dbReference type="InterPro" id="IPR051783">
    <property type="entry name" value="NAD(P)-dependent_oxidoreduct"/>
</dbReference>
<evidence type="ECO:0000259" key="1">
    <source>
        <dbReference type="SMART" id="SM00822"/>
    </source>
</evidence>
<comment type="caution">
    <text evidence="2">The sequence shown here is derived from an EMBL/GenBank/DDBJ whole genome shotgun (WGS) entry which is preliminary data.</text>
</comment>
<proteinExistence type="predicted"/>
<gene>
    <name evidence="2" type="ORF">GCM10009544_00560</name>
</gene>
<dbReference type="InterPro" id="IPR036291">
    <property type="entry name" value="NAD(P)-bd_dom_sf"/>
</dbReference>
<keyword evidence="3" id="KW-1185">Reference proteome</keyword>
<name>A0ABP3J4N7_9ACTN</name>
<feature type="domain" description="Ketoreductase" evidence="1">
    <location>
        <begin position="1"/>
        <end position="177"/>
    </location>
</feature>
<dbReference type="PANTHER" id="PTHR48079">
    <property type="entry name" value="PROTEIN YEEZ"/>
    <property type="match status" value="1"/>
</dbReference>
<accession>A0ABP3J4N7</accession>
<dbReference type="InterPro" id="IPR057326">
    <property type="entry name" value="KR_dom"/>
</dbReference>
<dbReference type="PANTHER" id="PTHR48079:SF6">
    <property type="entry name" value="NAD(P)-BINDING DOMAIN-CONTAINING PROTEIN-RELATED"/>
    <property type="match status" value="1"/>
</dbReference>
<protein>
    <submittedName>
        <fullName evidence="2">NAD-dependent epimerase/dehydratase family protein</fullName>
    </submittedName>
</protein>
<dbReference type="SUPFAM" id="SSF51735">
    <property type="entry name" value="NAD(P)-binding Rossmann-fold domains"/>
    <property type="match status" value="1"/>
</dbReference>
<dbReference type="InterPro" id="IPR001509">
    <property type="entry name" value="Epimerase_deHydtase"/>
</dbReference>